<dbReference type="PROSITE" id="PS50089">
    <property type="entry name" value="ZF_RING_2"/>
    <property type="match status" value="1"/>
</dbReference>
<comment type="subcellular location">
    <subcellularLocation>
        <location evidence="1">Membrane</location>
        <topology evidence="1">Single-pass membrane protein</topology>
    </subcellularLocation>
</comment>
<evidence type="ECO:0000256" key="6">
    <source>
        <dbReference type="ARBA" id="ARBA00022771"/>
    </source>
</evidence>
<evidence type="ECO:0000256" key="5">
    <source>
        <dbReference type="ARBA" id="ARBA00022723"/>
    </source>
</evidence>
<dbReference type="PANTHER" id="PTHR45768:SF61">
    <property type="entry name" value="RING-H2 FINGER PROTEIN ATL18"/>
    <property type="match status" value="1"/>
</dbReference>
<evidence type="ECO:0000256" key="9">
    <source>
        <dbReference type="ARBA" id="ARBA00022989"/>
    </source>
</evidence>
<evidence type="ECO:0000256" key="4">
    <source>
        <dbReference type="ARBA" id="ARBA00022692"/>
    </source>
</evidence>
<dbReference type="SUPFAM" id="SSF57850">
    <property type="entry name" value="RING/U-box"/>
    <property type="match status" value="1"/>
</dbReference>
<dbReference type="InterPro" id="IPR001841">
    <property type="entry name" value="Znf_RING"/>
</dbReference>
<evidence type="ECO:0000256" key="3">
    <source>
        <dbReference type="ARBA" id="ARBA00022679"/>
    </source>
</evidence>
<evidence type="ECO:0000256" key="10">
    <source>
        <dbReference type="ARBA" id="ARBA00023136"/>
    </source>
</evidence>
<evidence type="ECO:0000313" key="16">
    <source>
        <dbReference type="RefSeq" id="XP_071916460.1"/>
    </source>
</evidence>
<feature type="transmembrane region" description="Helical" evidence="13">
    <location>
        <begin position="12"/>
        <end position="40"/>
    </location>
</feature>
<keyword evidence="4 13" id="KW-0812">Transmembrane</keyword>
<sequence length="172" mass="18796">MRNQVLGVATQVPVMAIVILLVLLFVGIGIIVVIHICMVGRAFRRGFGNRNSSNNMVVERGELGSRSMSREELPCFDFKAKEIKGATPSPSPADCAVCLEDFKAGEKCRLLPLCCHSFHAECVDMWLLRTALCPICRGSADFDRAVEESSRYVAAGVRRDQFNIASGTEVGT</sequence>
<evidence type="ECO:0000259" key="14">
    <source>
        <dbReference type="PROSITE" id="PS50089"/>
    </source>
</evidence>
<reference evidence="16 17" key="1">
    <citation type="submission" date="2025-05" db="UniProtKB">
        <authorList>
            <consortium name="RefSeq"/>
        </authorList>
    </citation>
    <scope>IDENTIFICATION</scope>
    <source>
        <tissue evidence="16 17">Leaves</tissue>
    </source>
</reference>
<dbReference type="GeneID" id="140011462"/>
<evidence type="ECO:0000256" key="12">
    <source>
        <dbReference type="PROSITE-ProRule" id="PRU00175"/>
    </source>
</evidence>
<keyword evidence="5" id="KW-0479">Metal-binding</keyword>
<keyword evidence="7" id="KW-0833">Ubl conjugation pathway</keyword>
<dbReference type="CDD" id="cd16461">
    <property type="entry name" value="RING-H2_EL5-like"/>
    <property type="match status" value="1"/>
</dbReference>
<keyword evidence="3" id="KW-0808">Transferase</keyword>
<dbReference type="PANTHER" id="PTHR45768">
    <property type="entry name" value="E3 UBIQUITIN-PROTEIN LIGASE RNF13-LIKE"/>
    <property type="match status" value="1"/>
</dbReference>
<evidence type="ECO:0000256" key="13">
    <source>
        <dbReference type="SAM" id="Phobius"/>
    </source>
</evidence>
<dbReference type="SMART" id="SM00184">
    <property type="entry name" value="RING"/>
    <property type="match status" value="1"/>
</dbReference>
<dbReference type="Gene3D" id="3.30.40.10">
    <property type="entry name" value="Zinc/RING finger domain, C3HC4 (zinc finger)"/>
    <property type="match status" value="1"/>
</dbReference>
<name>A0ABM4VAA0_COFAR</name>
<keyword evidence="9 13" id="KW-1133">Transmembrane helix</keyword>
<evidence type="ECO:0000313" key="17">
    <source>
        <dbReference type="RefSeq" id="XP_071916461.1"/>
    </source>
</evidence>
<gene>
    <name evidence="16 17" type="primary">LOC140011462</name>
</gene>
<proteinExistence type="inferred from homology"/>
<evidence type="ECO:0000256" key="7">
    <source>
        <dbReference type="ARBA" id="ARBA00022786"/>
    </source>
</evidence>
<comment type="similarity">
    <text evidence="11">Belongs to the RING-type zinc finger family. ATL subfamily.</text>
</comment>
<evidence type="ECO:0000256" key="2">
    <source>
        <dbReference type="ARBA" id="ARBA00004906"/>
    </source>
</evidence>
<evidence type="ECO:0000256" key="11">
    <source>
        <dbReference type="ARBA" id="ARBA00024209"/>
    </source>
</evidence>
<accession>A0ABM4VAA0</accession>
<keyword evidence="15" id="KW-1185">Reference proteome</keyword>
<evidence type="ECO:0000256" key="8">
    <source>
        <dbReference type="ARBA" id="ARBA00022833"/>
    </source>
</evidence>
<comment type="pathway">
    <text evidence="2">Protein modification; protein ubiquitination.</text>
</comment>
<dbReference type="Proteomes" id="UP001652660">
    <property type="component" value="Chromosome 7e"/>
</dbReference>
<feature type="domain" description="RING-type" evidence="14">
    <location>
        <begin position="95"/>
        <end position="137"/>
    </location>
</feature>
<dbReference type="RefSeq" id="XP_071916460.1">
    <property type="nucleotide sequence ID" value="XM_072060359.1"/>
</dbReference>
<organism evidence="15 17">
    <name type="scientific">Coffea arabica</name>
    <name type="common">Arabian coffee</name>
    <dbReference type="NCBI Taxonomy" id="13443"/>
    <lineage>
        <taxon>Eukaryota</taxon>
        <taxon>Viridiplantae</taxon>
        <taxon>Streptophyta</taxon>
        <taxon>Embryophyta</taxon>
        <taxon>Tracheophyta</taxon>
        <taxon>Spermatophyta</taxon>
        <taxon>Magnoliopsida</taxon>
        <taxon>eudicotyledons</taxon>
        <taxon>Gunneridae</taxon>
        <taxon>Pentapetalae</taxon>
        <taxon>asterids</taxon>
        <taxon>lamiids</taxon>
        <taxon>Gentianales</taxon>
        <taxon>Rubiaceae</taxon>
        <taxon>Ixoroideae</taxon>
        <taxon>Gardenieae complex</taxon>
        <taxon>Bertiereae - Coffeeae clade</taxon>
        <taxon>Coffeeae</taxon>
        <taxon>Coffea</taxon>
    </lineage>
</organism>
<dbReference type="Pfam" id="PF13639">
    <property type="entry name" value="zf-RING_2"/>
    <property type="match status" value="1"/>
</dbReference>
<protein>
    <submittedName>
        <fullName evidence="16 17">RING-H2 finger protein ATL74-like</fullName>
    </submittedName>
</protein>
<keyword evidence="8" id="KW-0862">Zinc</keyword>
<dbReference type="InterPro" id="IPR013083">
    <property type="entry name" value="Znf_RING/FYVE/PHD"/>
</dbReference>
<dbReference type="RefSeq" id="XP_071916461.1">
    <property type="nucleotide sequence ID" value="XM_072060360.1"/>
</dbReference>
<evidence type="ECO:0000313" key="15">
    <source>
        <dbReference type="Proteomes" id="UP001652660"/>
    </source>
</evidence>
<keyword evidence="6 12" id="KW-0863">Zinc-finger</keyword>
<evidence type="ECO:0000256" key="1">
    <source>
        <dbReference type="ARBA" id="ARBA00004167"/>
    </source>
</evidence>
<keyword evidence="10 13" id="KW-0472">Membrane</keyword>